<sequence length="41" mass="5097">MKFVPSRDTIYPSYFTILPIKEEKSQFYIPNGWCHLWWTSW</sequence>
<proteinExistence type="predicted"/>
<organism evidence="1">
    <name type="scientific">Rhizophora mucronata</name>
    <name type="common">Asiatic mangrove</name>
    <dbReference type="NCBI Taxonomy" id="61149"/>
    <lineage>
        <taxon>Eukaryota</taxon>
        <taxon>Viridiplantae</taxon>
        <taxon>Streptophyta</taxon>
        <taxon>Embryophyta</taxon>
        <taxon>Tracheophyta</taxon>
        <taxon>Spermatophyta</taxon>
        <taxon>Magnoliopsida</taxon>
        <taxon>eudicotyledons</taxon>
        <taxon>Gunneridae</taxon>
        <taxon>Pentapetalae</taxon>
        <taxon>rosids</taxon>
        <taxon>fabids</taxon>
        <taxon>Malpighiales</taxon>
        <taxon>Rhizophoraceae</taxon>
        <taxon>Rhizophora</taxon>
    </lineage>
</organism>
<dbReference type="AlphaFoldDB" id="A0A2P2PXH5"/>
<protein>
    <submittedName>
        <fullName evidence="1">Uncharacterized protein</fullName>
    </submittedName>
</protein>
<reference evidence="1" key="1">
    <citation type="submission" date="2018-02" db="EMBL/GenBank/DDBJ databases">
        <title>Rhizophora mucronata_Transcriptome.</title>
        <authorList>
            <person name="Meera S.P."/>
            <person name="Sreeshan A."/>
            <person name="Augustine A."/>
        </authorList>
    </citation>
    <scope>NUCLEOTIDE SEQUENCE</scope>
    <source>
        <tissue evidence="1">Leaf</tissue>
    </source>
</reference>
<evidence type="ECO:0000313" key="1">
    <source>
        <dbReference type="EMBL" id="MBX59410.1"/>
    </source>
</evidence>
<dbReference type="EMBL" id="GGEC01078926">
    <property type="protein sequence ID" value="MBX59410.1"/>
    <property type="molecule type" value="Transcribed_RNA"/>
</dbReference>
<name>A0A2P2PXH5_RHIMU</name>
<accession>A0A2P2PXH5</accession>